<feature type="non-terminal residue" evidence="2">
    <location>
        <position position="1"/>
    </location>
</feature>
<name>A0ABR5J4S0_9ACTN</name>
<accession>A0ABR5J4S0</accession>
<sequence length="85" mass="8597">GAADTLVHRTPAAFHCEVREALLAALAAAVVRRRTTAGPGATESGATGPGATVEVEVGTDGREPAPWAGELDVSRTVGRFAGTRT</sequence>
<comment type="caution">
    <text evidence="2">The sequence shown here is derived from an EMBL/GenBank/DDBJ whole genome shotgun (WGS) entry which is preliminary data.</text>
</comment>
<dbReference type="EMBL" id="LGUT01001712">
    <property type="protein sequence ID" value="KOG88392.1"/>
    <property type="molecule type" value="Genomic_DNA"/>
</dbReference>
<feature type="non-terminal residue" evidence="2">
    <location>
        <position position="85"/>
    </location>
</feature>
<gene>
    <name evidence="2" type="ORF">ADK38_20040</name>
</gene>
<evidence type="ECO:0000256" key="1">
    <source>
        <dbReference type="SAM" id="MobiDB-lite"/>
    </source>
</evidence>
<keyword evidence="3" id="KW-1185">Reference proteome</keyword>
<organism evidence="2 3">
    <name type="scientific">Streptomyces varsoviensis</name>
    <dbReference type="NCBI Taxonomy" id="67373"/>
    <lineage>
        <taxon>Bacteria</taxon>
        <taxon>Bacillati</taxon>
        <taxon>Actinomycetota</taxon>
        <taxon>Actinomycetes</taxon>
        <taxon>Kitasatosporales</taxon>
        <taxon>Streptomycetaceae</taxon>
        <taxon>Streptomyces</taxon>
    </lineage>
</organism>
<dbReference type="Proteomes" id="UP000037020">
    <property type="component" value="Unassembled WGS sequence"/>
</dbReference>
<dbReference type="Gene3D" id="3.30.559.30">
    <property type="entry name" value="Nonribosomal peptide synthetase, condensation domain"/>
    <property type="match status" value="1"/>
</dbReference>
<reference evidence="2 3" key="1">
    <citation type="submission" date="2015-07" db="EMBL/GenBank/DDBJ databases">
        <authorList>
            <person name="Ju K.-S."/>
            <person name="Doroghazi J.R."/>
            <person name="Metcalf W.W."/>
        </authorList>
    </citation>
    <scope>NUCLEOTIDE SEQUENCE [LARGE SCALE GENOMIC DNA]</scope>
    <source>
        <strain evidence="2 3">NRRL B-3589</strain>
    </source>
</reference>
<feature type="region of interest" description="Disordered" evidence="1">
    <location>
        <begin position="35"/>
        <end position="68"/>
    </location>
</feature>
<evidence type="ECO:0000313" key="3">
    <source>
        <dbReference type="Proteomes" id="UP000037020"/>
    </source>
</evidence>
<evidence type="ECO:0000313" key="2">
    <source>
        <dbReference type="EMBL" id="KOG88392.1"/>
    </source>
</evidence>
<proteinExistence type="predicted"/>
<protein>
    <submittedName>
        <fullName evidence="2">Uncharacterized protein</fullName>
    </submittedName>
</protein>